<accession>A0A0F0I6J4</accession>
<evidence type="ECO:0000256" key="2">
    <source>
        <dbReference type="SAM" id="SignalP"/>
    </source>
</evidence>
<evidence type="ECO:0000313" key="3">
    <source>
        <dbReference type="EMBL" id="KJK61578.1"/>
    </source>
</evidence>
<dbReference type="Proteomes" id="UP000033540">
    <property type="component" value="Unassembled WGS sequence"/>
</dbReference>
<sequence length="276" mass="29705">MKISYASIMMLLSMTALAIPNPEAYSQDRSAHALNMLEARKGCSGQRQHADRCSGKRLGPMNSFHSCKETHGKCCAKYKNGSGAIDASKGEGLMFETFNLPAMYVANQPVLSLYAAGLTTGVAIESGDGLTQVVPVNEGYSTPNTFSRIDDLAGTDLTNYLANTLNCEDQVATEIKQKCCRVALDFDSELAAEQLYGNIFPAGGSTLFPGFIDRLGLEISGLVPSAKTNVIIPKDQQYSAWGGGSVLASLSTFQNLWVSKEDYDENGPSIVHKKCF</sequence>
<feature type="chain" id="PRO_5002442885" evidence="2">
    <location>
        <begin position="19"/>
        <end position="276"/>
    </location>
</feature>
<dbReference type="Gene3D" id="3.30.420.40">
    <property type="match status" value="2"/>
</dbReference>
<dbReference type="CDD" id="cd10169">
    <property type="entry name" value="ASKHA_NBD_actin-like"/>
    <property type="match status" value="1"/>
</dbReference>
<organism evidence="3 4">
    <name type="scientific">Aspergillus parasiticus (strain ATCC 56775 / NRRL 5862 / SRRC 143 / SU-1)</name>
    <dbReference type="NCBI Taxonomy" id="1403190"/>
    <lineage>
        <taxon>Eukaryota</taxon>
        <taxon>Fungi</taxon>
        <taxon>Dikarya</taxon>
        <taxon>Ascomycota</taxon>
        <taxon>Pezizomycotina</taxon>
        <taxon>Eurotiomycetes</taxon>
        <taxon>Eurotiomycetidae</taxon>
        <taxon>Eurotiales</taxon>
        <taxon>Aspergillaceae</taxon>
        <taxon>Aspergillus</taxon>
        <taxon>Aspergillus subgen. Circumdati</taxon>
    </lineage>
</organism>
<dbReference type="SMART" id="SM00268">
    <property type="entry name" value="ACTIN"/>
    <property type="match status" value="1"/>
</dbReference>
<gene>
    <name evidence="3" type="ORF">P875_00086938</name>
</gene>
<name>A0A0F0I6J4_ASPPU</name>
<dbReference type="AlphaFoldDB" id="A0A0F0I6J4"/>
<proteinExistence type="inferred from homology"/>
<dbReference type="EMBL" id="JZEE01000665">
    <property type="protein sequence ID" value="KJK61578.1"/>
    <property type="molecule type" value="Genomic_DNA"/>
</dbReference>
<reference evidence="3 4" key="1">
    <citation type="submission" date="2015-02" db="EMBL/GenBank/DDBJ databases">
        <title>Draft genome sequence of Aspergillus parasiticus SU-1.</title>
        <authorList>
            <person name="Yu J."/>
            <person name="Fedorova N."/>
            <person name="Yin Y."/>
            <person name="Losada L."/>
            <person name="Zafar N."/>
            <person name="Taujale R."/>
            <person name="Ehrlich K.C."/>
            <person name="Bhatnagar D."/>
            <person name="Cleveland T.E."/>
            <person name="Bennett J.W."/>
            <person name="Nierman W.C."/>
        </authorList>
    </citation>
    <scope>NUCLEOTIDE SEQUENCE [LARGE SCALE GENOMIC DNA]</scope>
    <source>
        <strain evidence="4">ATCC 56775 / NRRL 5862 / SRRC 143 / SU-1</strain>
    </source>
</reference>
<comment type="similarity">
    <text evidence="1">Belongs to the actin family.</text>
</comment>
<feature type="signal peptide" evidence="2">
    <location>
        <begin position="1"/>
        <end position="18"/>
    </location>
</feature>
<keyword evidence="2" id="KW-0732">Signal</keyword>
<dbReference type="Pfam" id="PF00022">
    <property type="entry name" value="Actin"/>
    <property type="match status" value="2"/>
</dbReference>
<dbReference type="OrthoDB" id="4452505at2759"/>
<evidence type="ECO:0000313" key="4">
    <source>
        <dbReference type="Proteomes" id="UP000033540"/>
    </source>
</evidence>
<dbReference type="PRINTS" id="PR00190">
    <property type="entry name" value="ACTIN"/>
</dbReference>
<dbReference type="STRING" id="1403190.A0A0F0I6J4"/>
<dbReference type="InterPro" id="IPR043129">
    <property type="entry name" value="ATPase_NBD"/>
</dbReference>
<evidence type="ECO:0000256" key="1">
    <source>
        <dbReference type="RuleBase" id="RU000487"/>
    </source>
</evidence>
<dbReference type="FunFam" id="3.30.420.40:FF:000058">
    <property type="entry name" value="Putative actin-related protein 5"/>
    <property type="match status" value="1"/>
</dbReference>
<dbReference type="SUPFAM" id="SSF53067">
    <property type="entry name" value="Actin-like ATPase domain"/>
    <property type="match status" value="2"/>
</dbReference>
<dbReference type="PROSITE" id="PS00432">
    <property type="entry name" value="ACTINS_2"/>
    <property type="match status" value="1"/>
</dbReference>
<comment type="caution">
    <text evidence="3">The sequence shown here is derived from an EMBL/GenBank/DDBJ whole genome shotgun (WGS) entry which is preliminary data.</text>
</comment>
<dbReference type="InterPro" id="IPR004000">
    <property type="entry name" value="Actin"/>
</dbReference>
<dbReference type="InterPro" id="IPR004001">
    <property type="entry name" value="Actin_CS"/>
</dbReference>
<protein>
    <submittedName>
        <fullName evidence="3">Actin</fullName>
    </submittedName>
</protein>
<dbReference type="PANTHER" id="PTHR11937">
    <property type="entry name" value="ACTIN"/>
    <property type="match status" value="1"/>
</dbReference>